<dbReference type="STRING" id="522772.Dacet_2463"/>
<dbReference type="PANTHER" id="PTHR43181">
    <property type="entry name" value="2-C-METHYL-D-ERYTHRITOL 2,4-CYCLODIPHOSPHATE SYNTHASE, CHLOROPLASTIC"/>
    <property type="match status" value="1"/>
</dbReference>
<dbReference type="FunCoup" id="D4H495">
    <property type="interactions" value="344"/>
</dbReference>
<dbReference type="InterPro" id="IPR020555">
    <property type="entry name" value="MECDP_synthase_CS"/>
</dbReference>
<dbReference type="CDD" id="cd00554">
    <property type="entry name" value="MECDP_synthase"/>
    <property type="match status" value="1"/>
</dbReference>
<dbReference type="NCBIfam" id="TIGR00151">
    <property type="entry name" value="ispF"/>
    <property type="match status" value="1"/>
</dbReference>
<feature type="binding site" evidence="7">
    <location>
        <begin position="36"/>
        <end position="37"/>
    </location>
    <ligand>
        <name>4-CDP-2-C-methyl-D-erythritol 2-phosphate</name>
        <dbReference type="ChEBI" id="CHEBI:57919"/>
    </ligand>
</feature>
<organism evidence="10 11">
    <name type="scientific">Denitrovibrio acetiphilus (strain DSM 12809 / NBRC 114555 / N2460)</name>
    <dbReference type="NCBI Taxonomy" id="522772"/>
    <lineage>
        <taxon>Bacteria</taxon>
        <taxon>Pseudomonadati</taxon>
        <taxon>Deferribacterota</taxon>
        <taxon>Deferribacteres</taxon>
        <taxon>Deferribacterales</taxon>
        <taxon>Geovibrionaceae</taxon>
        <taxon>Denitrovibrio</taxon>
    </lineage>
</organism>
<evidence type="ECO:0000256" key="6">
    <source>
        <dbReference type="ARBA" id="ARBA00023239"/>
    </source>
</evidence>
<dbReference type="EMBL" id="CP001968">
    <property type="protein sequence ID" value="ADD69224.1"/>
    <property type="molecule type" value="Genomic_DNA"/>
</dbReference>
<feature type="binding site" evidence="7">
    <location>
        <position position="12"/>
    </location>
    <ligand>
        <name>a divalent metal cation</name>
        <dbReference type="ChEBI" id="CHEBI:60240"/>
    </ligand>
</feature>
<evidence type="ECO:0000313" key="10">
    <source>
        <dbReference type="EMBL" id="ADD69224.1"/>
    </source>
</evidence>
<evidence type="ECO:0000256" key="2">
    <source>
        <dbReference type="ARBA" id="ARBA00004709"/>
    </source>
</evidence>
<dbReference type="EC" id="4.6.1.12" evidence="3 7"/>
<keyword evidence="6 7" id="KW-0456">Lyase</keyword>
<evidence type="ECO:0000259" key="9">
    <source>
        <dbReference type="Pfam" id="PF02542"/>
    </source>
</evidence>
<protein>
    <recommendedName>
        <fullName evidence="3 7">2-C-methyl-D-erythritol 2,4-cyclodiphosphate synthase</fullName>
        <shortName evidence="7">MECDP-synthase</shortName>
        <shortName evidence="7">MECPP-synthase</shortName>
        <shortName evidence="7">MECPS</shortName>
        <ecNumber evidence="3 7">4.6.1.12</ecNumber>
    </recommendedName>
</protein>
<dbReference type="eggNOG" id="COG0245">
    <property type="taxonomic scope" value="Bacteria"/>
</dbReference>
<keyword evidence="4 7" id="KW-0479">Metal-binding</keyword>
<comment type="pathway">
    <text evidence="2 7">Isoprenoid biosynthesis; isopentenyl diphosphate biosynthesis via DXP pathway; isopentenyl diphosphate from 1-deoxy-D-xylulose 5-phosphate: step 4/6.</text>
</comment>
<keyword evidence="11" id="KW-1185">Reference proteome</keyword>
<dbReference type="PROSITE" id="PS01350">
    <property type="entry name" value="ISPF"/>
    <property type="match status" value="1"/>
</dbReference>
<evidence type="ECO:0000313" key="11">
    <source>
        <dbReference type="Proteomes" id="UP000002012"/>
    </source>
</evidence>
<dbReference type="GO" id="GO:0019288">
    <property type="term" value="P:isopentenyl diphosphate biosynthetic process, methylerythritol 4-phosphate pathway"/>
    <property type="evidence" value="ECO:0007669"/>
    <property type="project" value="UniProtKB-UniRule"/>
</dbReference>
<comment type="subunit">
    <text evidence="7">Homotrimer.</text>
</comment>
<sequence length="158" mass="16906">MKIKTGIGFDAHRFAAGRELYVGGIKIDSPYGLDGHSDADVLIHAIIDALAGPALGRDIGNLFPDNDIKYKNIDSKVLLADAVKLIKDAGWTISNVDAQIIAQKPKMAPHIPAMRKVLAEIIEIPEEDMTIKATTTEKMGFTGRGEGVASIAVATLIK</sequence>
<feature type="binding site" evidence="7">
    <location>
        <begin position="102"/>
        <end position="108"/>
    </location>
    <ligand>
        <name>4-CDP-2-C-methyl-D-erythritol 2-phosphate</name>
        <dbReference type="ChEBI" id="CHEBI:57919"/>
    </ligand>
</feature>
<evidence type="ECO:0000256" key="8">
    <source>
        <dbReference type="RuleBase" id="RU004395"/>
    </source>
</evidence>
<dbReference type="GO" id="GO:0016114">
    <property type="term" value="P:terpenoid biosynthetic process"/>
    <property type="evidence" value="ECO:0007669"/>
    <property type="project" value="InterPro"/>
</dbReference>
<dbReference type="Proteomes" id="UP000002012">
    <property type="component" value="Chromosome"/>
</dbReference>
<dbReference type="RefSeq" id="WP_013011725.1">
    <property type="nucleotide sequence ID" value="NC_013943.1"/>
</dbReference>
<dbReference type="InterPro" id="IPR003526">
    <property type="entry name" value="MECDP_synthase"/>
</dbReference>
<dbReference type="InParanoid" id="D4H495"/>
<feature type="site" description="Transition state stabilizer" evidence="7">
    <location>
        <position position="36"/>
    </location>
</feature>
<evidence type="ECO:0000256" key="5">
    <source>
        <dbReference type="ARBA" id="ARBA00023229"/>
    </source>
</evidence>
<comment type="similarity">
    <text evidence="7 8">Belongs to the IspF family.</text>
</comment>
<evidence type="ECO:0000256" key="7">
    <source>
        <dbReference type="HAMAP-Rule" id="MF_00107"/>
    </source>
</evidence>
<dbReference type="KEGG" id="dap:Dacet_2463"/>
<feature type="binding site" evidence="7">
    <location>
        <position position="144"/>
    </location>
    <ligand>
        <name>4-CDP-2-C-methyl-D-erythritol 2-phosphate</name>
        <dbReference type="ChEBI" id="CHEBI:57919"/>
    </ligand>
</feature>
<feature type="binding site" evidence="7">
    <location>
        <begin position="63"/>
        <end position="67"/>
    </location>
    <ligand>
        <name>4-CDP-2-C-methyl-D-erythritol 2-phosphate</name>
        <dbReference type="ChEBI" id="CHEBI:57919"/>
    </ligand>
</feature>
<feature type="binding site" evidence="7">
    <location>
        <begin position="10"/>
        <end position="12"/>
    </location>
    <ligand>
        <name>4-CDP-2-C-methyl-D-erythritol 2-phosphate</name>
        <dbReference type="ChEBI" id="CHEBI:57919"/>
    </ligand>
</feature>
<evidence type="ECO:0000256" key="3">
    <source>
        <dbReference type="ARBA" id="ARBA00012579"/>
    </source>
</evidence>
<dbReference type="AlphaFoldDB" id="D4H495"/>
<dbReference type="SUPFAM" id="SSF69765">
    <property type="entry name" value="IpsF-like"/>
    <property type="match status" value="1"/>
</dbReference>
<comment type="catalytic activity">
    <reaction evidence="1 7 8">
        <text>4-CDP-2-C-methyl-D-erythritol 2-phosphate = 2-C-methyl-D-erythritol 2,4-cyclic diphosphate + CMP</text>
        <dbReference type="Rhea" id="RHEA:23864"/>
        <dbReference type="ChEBI" id="CHEBI:57919"/>
        <dbReference type="ChEBI" id="CHEBI:58483"/>
        <dbReference type="ChEBI" id="CHEBI:60377"/>
        <dbReference type="EC" id="4.6.1.12"/>
    </reaction>
</comment>
<dbReference type="HOGENOM" id="CLU_084630_2_0_0"/>
<feature type="binding site" evidence="7">
    <location>
        <begin position="58"/>
        <end position="60"/>
    </location>
    <ligand>
        <name>4-CDP-2-C-methyl-D-erythritol 2-phosphate</name>
        <dbReference type="ChEBI" id="CHEBI:57919"/>
    </ligand>
</feature>
<feature type="binding site" evidence="7">
    <location>
        <position position="141"/>
    </location>
    <ligand>
        <name>4-CDP-2-C-methyl-D-erythritol 2-phosphate</name>
        <dbReference type="ChEBI" id="CHEBI:57919"/>
    </ligand>
</feature>
<feature type="binding site" evidence="7">
    <location>
        <begin position="134"/>
        <end position="137"/>
    </location>
    <ligand>
        <name>4-CDP-2-C-methyl-D-erythritol 2-phosphate</name>
        <dbReference type="ChEBI" id="CHEBI:57919"/>
    </ligand>
</feature>
<comment type="cofactor">
    <cofactor evidence="7">
        <name>a divalent metal cation</name>
        <dbReference type="ChEBI" id="CHEBI:60240"/>
    </cofactor>
    <text evidence="7">Binds 1 divalent metal cation per subunit.</text>
</comment>
<dbReference type="UniPathway" id="UPA00056">
    <property type="reaction ID" value="UER00095"/>
</dbReference>
<feature type="site" description="Transition state stabilizer" evidence="7">
    <location>
        <position position="135"/>
    </location>
</feature>
<dbReference type="GO" id="GO:0046872">
    <property type="term" value="F:metal ion binding"/>
    <property type="evidence" value="ECO:0007669"/>
    <property type="project" value="UniProtKB-KW"/>
</dbReference>
<feature type="binding site" evidence="7">
    <location>
        <position position="10"/>
    </location>
    <ligand>
        <name>a divalent metal cation</name>
        <dbReference type="ChEBI" id="CHEBI:60240"/>
    </ligand>
</feature>
<evidence type="ECO:0000256" key="1">
    <source>
        <dbReference type="ARBA" id="ARBA00000200"/>
    </source>
</evidence>
<feature type="domain" description="2-C-methyl-D-erythritol 2,4-cyclodiphosphate synthase" evidence="9">
    <location>
        <begin position="3"/>
        <end position="156"/>
    </location>
</feature>
<keyword evidence="5 7" id="KW-0414">Isoprene biosynthesis</keyword>
<dbReference type="InterPro" id="IPR036571">
    <property type="entry name" value="MECDP_synthase_sf"/>
</dbReference>
<dbReference type="GO" id="GO:0008685">
    <property type="term" value="F:2-C-methyl-D-erythritol 2,4-cyclodiphosphate synthase activity"/>
    <property type="evidence" value="ECO:0007669"/>
    <property type="project" value="UniProtKB-UniRule"/>
</dbReference>
<dbReference type="Pfam" id="PF02542">
    <property type="entry name" value="YgbB"/>
    <property type="match status" value="1"/>
</dbReference>
<accession>D4H495</accession>
<dbReference type="OrthoDB" id="9804336at2"/>
<dbReference type="Gene3D" id="3.30.1330.50">
    <property type="entry name" value="2-C-methyl-D-erythritol 2,4-cyclodiphosphate synthase"/>
    <property type="match status" value="1"/>
</dbReference>
<dbReference type="HAMAP" id="MF_00107">
    <property type="entry name" value="IspF"/>
    <property type="match status" value="1"/>
</dbReference>
<comment type="function">
    <text evidence="7">Involved in the biosynthesis of isopentenyl diphosphate (IPP) and dimethylallyl diphosphate (DMAPP), two major building blocks of isoprenoid compounds. Catalyzes the conversion of 4-diphosphocytidyl-2-C-methyl-D-erythritol 2-phosphate (CDP-ME2P) to 2-C-methyl-D-erythritol 2,4-cyclodiphosphate (ME-CPP) with a corresponding release of cytidine 5-monophosphate (CMP).</text>
</comment>
<dbReference type="PANTHER" id="PTHR43181:SF1">
    <property type="entry name" value="2-C-METHYL-D-ERYTHRITOL 2,4-CYCLODIPHOSPHATE SYNTHASE, CHLOROPLASTIC"/>
    <property type="match status" value="1"/>
</dbReference>
<reference evidence="10 11" key="1">
    <citation type="journal article" date="2010" name="Stand. Genomic Sci.">
        <title>Complete genome sequence of Denitrovibrio acetiphilus type strain (N2460).</title>
        <authorList>
            <person name="Kiss H."/>
            <person name="Lang E."/>
            <person name="Lapidus A."/>
            <person name="Copeland A."/>
            <person name="Nolan M."/>
            <person name="Glavina Del Rio T."/>
            <person name="Chen F."/>
            <person name="Lucas S."/>
            <person name="Tice H."/>
            <person name="Cheng J.F."/>
            <person name="Han C."/>
            <person name="Goodwin L."/>
            <person name="Pitluck S."/>
            <person name="Liolios K."/>
            <person name="Pati A."/>
            <person name="Ivanova N."/>
            <person name="Mavromatis K."/>
            <person name="Chen A."/>
            <person name="Palaniappan K."/>
            <person name="Land M."/>
            <person name="Hauser L."/>
            <person name="Chang Y.J."/>
            <person name="Jeffries C.D."/>
            <person name="Detter J.C."/>
            <person name="Brettin T."/>
            <person name="Spring S."/>
            <person name="Rohde M."/>
            <person name="Goker M."/>
            <person name="Woyke T."/>
            <person name="Bristow J."/>
            <person name="Eisen J.A."/>
            <person name="Markowitz V."/>
            <person name="Hugenholtz P."/>
            <person name="Kyrpides N.C."/>
            <person name="Klenk H.P."/>
        </authorList>
    </citation>
    <scope>NUCLEOTIDE SEQUENCE [LARGE SCALE GENOMIC DNA]</scope>
    <source>
        <strain evidence="11">DSM 12809 / NBRC 114555 / N2460</strain>
    </source>
</reference>
<evidence type="ECO:0000256" key="4">
    <source>
        <dbReference type="ARBA" id="ARBA00022723"/>
    </source>
</evidence>
<proteinExistence type="inferred from homology"/>
<feature type="binding site" evidence="7">
    <location>
        <position position="44"/>
    </location>
    <ligand>
        <name>a divalent metal cation</name>
        <dbReference type="ChEBI" id="CHEBI:60240"/>
    </ligand>
</feature>
<dbReference type="PaxDb" id="522772-Dacet_2463"/>
<name>D4H495_DENA2</name>
<gene>
    <name evidence="7" type="primary">ispF</name>
    <name evidence="10" type="ordered locus">Dacet_2463</name>
</gene>